<evidence type="ECO:0000313" key="1">
    <source>
        <dbReference type="EMBL" id="SDZ93455.1"/>
    </source>
</evidence>
<dbReference type="EMBL" id="FNRL01000001">
    <property type="protein sequence ID" value="SDZ93455.1"/>
    <property type="molecule type" value="Genomic_DNA"/>
</dbReference>
<keyword evidence="2" id="KW-1185">Reference proteome</keyword>
<dbReference type="InterPro" id="IPR026455">
    <property type="entry name" value="GRASP_w_spasm"/>
</dbReference>
<proteinExistence type="predicted"/>
<dbReference type="NCBIfam" id="TIGR04192">
    <property type="entry name" value="GRASP_w_spasm"/>
    <property type="match status" value="1"/>
</dbReference>
<dbReference type="OrthoDB" id="583309at2"/>
<accession>A0A1H3X222</accession>
<dbReference type="SUPFAM" id="SSF56059">
    <property type="entry name" value="Glutathione synthetase ATP-binding domain-like"/>
    <property type="match status" value="1"/>
</dbReference>
<reference evidence="2" key="1">
    <citation type="submission" date="2016-10" db="EMBL/GenBank/DDBJ databases">
        <authorList>
            <person name="Varghese N."/>
            <person name="Submissions S."/>
        </authorList>
    </citation>
    <scope>NUCLEOTIDE SEQUENCE [LARGE SCALE GENOMIC DNA]</scope>
    <source>
        <strain evidence="2">DSM 23920</strain>
    </source>
</reference>
<dbReference type="GO" id="GO:0018169">
    <property type="term" value="F:ribosomal S6-glutamic acid ligase activity"/>
    <property type="evidence" value="ECO:0007669"/>
    <property type="project" value="TreeGrafter"/>
</dbReference>
<sequence>MILILSRGKSETTTDLVIDWIMRLGGNYIRVNGDDISEKDNPYGININNEFSKFNISGKGIDYDSLTSDDKINIVWYRKWIIPYGHEYLKFIGDGDFAAKLQFHLSGEANGASYGLYSQFLNAKWVDHPLVIRSLQKPIVLKIANELGLNVPATLITNNIKDLKSFLTLHNRIVTKCITDGIFLTVNGIDYGMYTKEITWLEIEKLKTEYFYPSLFQELLDKMYELRVFYLNGNIYSMAIFSQNDPQTTIDFRKYNLRKPNRYVPYKLPVDIEQKLCLLMKKLNLKCGSIDIVRKKDGEYYFLEINPLGQFGMVSGPCNYYLEKEVAKYLIKNDK</sequence>
<dbReference type="PANTHER" id="PTHR21621">
    <property type="entry name" value="RIBOSOMAL PROTEIN S6 MODIFICATION PROTEIN"/>
    <property type="match status" value="1"/>
</dbReference>
<dbReference type="GO" id="GO:0005737">
    <property type="term" value="C:cytoplasm"/>
    <property type="evidence" value="ECO:0007669"/>
    <property type="project" value="TreeGrafter"/>
</dbReference>
<dbReference type="Gene3D" id="3.30.470.20">
    <property type="entry name" value="ATP-grasp fold, B domain"/>
    <property type="match status" value="1"/>
</dbReference>
<dbReference type="Proteomes" id="UP000199656">
    <property type="component" value="Unassembled WGS sequence"/>
</dbReference>
<evidence type="ECO:0000313" key="2">
    <source>
        <dbReference type="Proteomes" id="UP000199656"/>
    </source>
</evidence>
<protein>
    <submittedName>
        <fullName evidence="1">ATP-GRASP peptide maturase, grasp-with-spasm system</fullName>
    </submittedName>
</protein>
<organism evidence="1 2">
    <name type="scientific">Chitinophaga terrae</name>
    <name type="common">ex Kim and Jung 2007</name>
    <dbReference type="NCBI Taxonomy" id="408074"/>
    <lineage>
        <taxon>Bacteria</taxon>
        <taxon>Pseudomonadati</taxon>
        <taxon>Bacteroidota</taxon>
        <taxon>Chitinophagia</taxon>
        <taxon>Chitinophagales</taxon>
        <taxon>Chitinophagaceae</taxon>
        <taxon>Chitinophaga</taxon>
    </lineage>
</organism>
<dbReference type="STRING" id="408074.SAMN05660909_00225"/>
<dbReference type="RefSeq" id="WP_089757760.1">
    <property type="nucleotide sequence ID" value="NZ_BKAT01000015.1"/>
</dbReference>
<dbReference type="PANTHER" id="PTHR21621:SF0">
    <property type="entry name" value="BETA-CITRYLGLUTAMATE SYNTHASE B-RELATED"/>
    <property type="match status" value="1"/>
</dbReference>
<dbReference type="GO" id="GO:0009432">
    <property type="term" value="P:SOS response"/>
    <property type="evidence" value="ECO:0007669"/>
    <property type="project" value="TreeGrafter"/>
</dbReference>
<name>A0A1H3X222_9BACT</name>
<dbReference type="AlphaFoldDB" id="A0A1H3X222"/>
<gene>
    <name evidence="1" type="ORF">SAMN05660909_00225</name>
</gene>